<dbReference type="PANTHER" id="PTHR42883:SF2">
    <property type="entry name" value="THYMIDYLYLTRANSFERASE"/>
    <property type="match status" value="1"/>
</dbReference>
<organism evidence="2 3">
    <name type="scientific">Deinococcus aluminii</name>
    <dbReference type="NCBI Taxonomy" id="1656885"/>
    <lineage>
        <taxon>Bacteria</taxon>
        <taxon>Thermotogati</taxon>
        <taxon>Deinococcota</taxon>
        <taxon>Deinococci</taxon>
        <taxon>Deinococcales</taxon>
        <taxon>Deinococcaceae</taxon>
        <taxon>Deinococcus</taxon>
    </lineage>
</organism>
<accession>A0ABP9XHP5</accession>
<name>A0ABP9XHP5_9DEIO</name>
<dbReference type="InterPro" id="IPR005908">
    <property type="entry name" value="G1P_thy_trans_l"/>
</dbReference>
<dbReference type="PANTHER" id="PTHR42883">
    <property type="entry name" value="GLUCOSE-1-PHOSPHATE THYMIDYLTRANSFERASE"/>
    <property type="match status" value="1"/>
</dbReference>
<gene>
    <name evidence="2" type="primary">cugP</name>
    <name evidence="2" type="ORF">Dalu01_03272</name>
</gene>
<dbReference type="NCBIfam" id="TIGR01208">
    <property type="entry name" value="rmlA_long"/>
    <property type="match status" value="1"/>
</dbReference>
<comment type="caution">
    <text evidence="2">The sequence shown here is derived from an EMBL/GenBank/DDBJ whole genome shotgun (WGS) entry which is preliminary data.</text>
</comment>
<dbReference type="InterPro" id="IPR005835">
    <property type="entry name" value="NTP_transferase_dom"/>
</dbReference>
<reference evidence="2 3" key="1">
    <citation type="submission" date="2024-02" db="EMBL/GenBank/DDBJ databases">
        <title>Deinococcus aluminii NBRC 112889.</title>
        <authorList>
            <person name="Ichikawa N."/>
            <person name="Katano-Makiyama Y."/>
            <person name="Hidaka K."/>
        </authorList>
    </citation>
    <scope>NUCLEOTIDE SEQUENCE [LARGE SCALE GENOMIC DNA]</scope>
    <source>
        <strain evidence="2 3">NBRC 112889</strain>
    </source>
</reference>
<dbReference type="GO" id="GO:0016779">
    <property type="term" value="F:nucleotidyltransferase activity"/>
    <property type="evidence" value="ECO:0007669"/>
    <property type="project" value="UniProtKB-KW"/>
</dbReference>
<dbReference type="Gene3D" id="3.90.550.10">
    <property type="entry name" value="Spore Coat Polysaccharide Biosynthesis Protein SpsA, Chain A"/>
    <property type="match status" value="1"/>
</dbReference>
<dbReference type="InterPro" id="IPR029044">
    <property type="entry name" value="Nucleotide-diphossugar_trans"/>
</dbReference>
<dbReference type="SUPFAM" id="SSF53448">
    <property type="entry name" value="Nucleotide-diphospho-sugar transferases"/>
    <property type="match status" value="1"/>
</dbReference>
<evidence type="ECO:0000313" key="2">
    <source>
        <dbReference type="EMBL" id="GAA5534857.1"/>
    </source>
</evidence>
<dbReference type="Pfam" id="PF00483">
    <property type="entry name" value="NTP_transferase"/>
    <property type="match status" value="1"/>
</dbReference>
<feature type="domain" description="Nucleotidyl transferase" evidence="1">
    <location>
        <begin position="24"/>
        <end position="256"/>
    </location>
</feature>
<sequence length="374" mass="40424">MGTLRKGDFSFMRGPNVPRMLAMKAIIPAAGLGTRLRPLTYTRPKPVLPVAGAPIIVHALRTLCAAGVSEVAIIVSDATREEIAHALKQAPAVEVTLINQHEQLGLGHAVMMAREWVGQDDFCVYLGDNLFEHGVSPFIERFRQERPAAVIALVEVPDPTAFGVAELDGERITRLVEKPKVPPSNLAVAGLYCFTPEVFGVLEGMPPSARGEYEITDAIQGLIERGGRVLGQRVCGWWKDTGRPADLLDANRLLLEQIVEDVQGEVTESRLTGRVVIPASARVTRSKIVGPVLLGEGVVIEDAYIGPFTSIGPGSVVRQAEVEHSVVDAEARIENLNTRLQDCLIGVRAQVRGGRKVPRTHKLTLSDASVVELA</sequence>
<evidence type="ECO:0000259" key="1">
    <source>
        <dbReference type="Pfam" id="PF00483"/>
    </source>
</evidence>
<dbReference type="EMBL" id="BAABRV010000011">
    <property type="protein sequence ID" value="GAA5534857.1"/>
    <property type="molecule type" value="Genomic_DNA"/>
</dbReference>
<keyword evidence="2" id="KW-0548">Nucleotidyltransferase</keyword>
<keyword evidence="3" id="KW-1185">Reference proteome</keyword>
<dbReference type="Proteomes" id="UP001404956">
    <property type="component" value="Unassembled WGS sequence"/>
</dbReference>
<keyword evidence="2" id="KW-0808">Transferase</keyword>
<proteinExistence type="predicted"/>
<dbReference type="CDD" id="cd04189">
    <property type="entry name" value="G1P_TT_long"/>
    <property type="match status" value="1"/>
</dbReference>
<evidence type="ECO:0000313" key="3">
    <source>
        <dbReference type="Proteomes" id="UP001404956"/>
    </source>
</evidence>
<protein>
    <submittedName>
        <fullName evidence="2">UTP--glucose-1-phosphate uridylyltransferase</fullName>
    </submittedName>
</protein>